<evidence type="ECO:0008006" key="3">
    <source>
        <dbReference type="Google" id="ProtNLM"/>
    </source>
</evidence>
<reference evidence="1" key="1">
    <citation type="submission" date="2019-02" db="EMBL/GenBank/DDBJ databases">
        <title>Draft genome of the type strain Pelomonas aquatica CCUG 52575T.</title>
        <authorList>
            <person name="Gomila M."/>
            <person name="Lalucat J."/>
        </authorList>
    </citation>
    <scope>NUCLEOTIDE SEQUENCE</scope>
    <source>
        <strain evidence="1">CCUG 52575</strain>
    </source>
</reference>
<dbReference type="Proteomes" id="UP001152766">
    <property type="component" value="Unassembled WGS sequence"/>
</dbReference>
<organism evidence="1 2">
    <name type="scientific">Pelomonas aquatica</name>
    <dbReference type="NCBI Taxonomy" id="431058"/>
    <lineage>
        <taxon>Bacteria</taxon>
        <taxon>Pseudomonadati</taxon>
        <taxon>Pseudomonadota</taxon>
        <taxon>Betaproteobacteria</taxon>
        <taxon>Burkholderiales</taxon>
        <taxon>Sphaerotilaceae</taxon>
        <taxon>Roseateles</taxon>
    </lineage>
</organism>
<protein>
    <recommendedName>
        <fullName evidence="3">Glycosyltransferase subfamily 4-like N-terminal domain-containing protein</fullName>
    </recommendedName>
</protein>
<comment type="caution">
    <text evidence="1">The sequence shown here is derived from an EMBL/GenBank/DDBJ whole genome shotgun (WGS) entry which is preliminary data.</text>
</comment>
<name>A0A9X4LIT5_9BURK</name>
<proteinExistence type="predicted"/>
<evidence type="ECO:0000313" key="2">
    <source>
        <dbReference type="Proteomes" id="UP001152766"/>
    </source>
</evidence>
<sequence>MFVGDYSGLSLFLSRGLAAIGHEVILFSNGDHWKNLPRGHNIWTPAKSKAGSVVNQIRGLAELQKLLRPTDVLILATEYIFSRFANGLMLERLMDHVGQTILLHAGCSDRFHGAYQHTVLCKECKVHDLKSERCKFEASQWPFLERMLRETTTIVPFTSVYAESAKLYPVKSERITAPLHFPVDAEYIETLANEATAIRPSAPVMHGTNRVGFKGTKLLEKMLSQDDRLRDLVCITPRMPFVEFLGLVRNSSMVLDQFFANGYGMAGAISLMLGTPVAFGYTAAHVPADFVGTGIVPMKITGSSQEDALVVDQALRAYLERPVDAAQIKAMAHERHDHVGIARHFAEVALPLRD</sequence>
<dbReference type="AlphaFoldDB" id="A0A9X4LIT5"/>
<evidence type="ECO:0000313" key="1">
    <source>
        <dbReference type="EMBL" id="MDG0864350.1"/>
    </source>
</evidence>
<dbReference type="EMBL" id="SGUG01000031">
    <property type="protein sequence ID" value="MDG0864350.1"/>
    <property type="molecule type" value="Genomic_DNA"/>
</dbReference>
<keyword evidence="2" id="KW-1185">Reference proteome</keyword>
<accession>A0A9X4LIT5</accession>
<gene>
    <name evidence="1" type="ORF">EXJ73_17950</name>
</gene>